<accession>A0A0C3DZ84</accession>
<dbReference type="InParanoid" id="A0A0C3DZ84"/>
<evidence type="ECO:0000313" key="2">
    <source>
        <dbReference type="EMBL" id="KIM61529.1"/>
    </source>
</evidence>
<dbReference type="AlphaFoldDB" id="A0A0C3DZ84"/>
<dbReference type="Proteomes" id="UP000053989">
    <property type="component" value="Unassembled WGS sequence"/>
</dbReference>
<organism evidence="2 3">
    <name type="scientific">Scleroderma citrinum Foug A</name>
    <dbReference type="NCBI Taxonomy" id="1036808"/>
    <lineage>
        <taxon>Eukaryota</taxon>
        <taxon>Fungi</taxon>
        <taxon>Dikarya</taxon>
        <taxon>Basidiomycota</taxon>
        <taxon>Agaricomycotina</taxon>
        <taxon>Agaricomycetes</taxon>
        <taxon>Agaricomycetidae</taxon>
        <taxon>Boletales</taxon>
        <taxon>Sclerodermatineae</taxon>
        <taxon>Sclerodermataceae</taxon>
        <taxon>Scleroderma</taxon>
    </lineage>
</organism>
<dbReference type="HOGENOM" id="CLU_2211528_0_0_1"/>
<dbReference type="EMBL" id="KN822051">
    <property type="protein sequence ID" value="KIM61529.1"/>
    <property type="molecule type" value="Genomic_DNA"/>
</dbReference>
<keyword evidence="3" id="KW-1185">Reference proteome</keyword>
<protein>
    <submittedName>
        <fullName evidence="2">Uncharacterized protein</fullName>
    </submittedName>
</protein>
<reference evidence="3" key="2">
    <citation type="submission" date="2015-01" db="EMBL/GenBank/DDBJ databases">
        <title>Evolutionary Origins and Diversification of the Mycorrhizal Mutualists.</title>
        <authorList>
            <consortium name="DOE Joint Genome Institute"/>
            <consortium name="Mycorrhizal Genomics Consortium"/>
            <person name="Kohler A."/>
            <person name="Kuo A."/>
            <person name="Nagy L.G."/>
            <person name="Floudas D."/>
            <person name="Copeland A."/>
            <person name="Barry K.W."/>
            <person name="Cichocki N."/>
            <person name="Veneault-Fourrey C."/>
            <person name="LaButti K."/>
            <person name="Lindquist E.A."/>
            <person name="Lipzen A."/>
            <person name="Lundell T."/>
            <person name="Morin E."/>
            <person name="Murat C."/>
            <person name="Riley R."/>
            <person name="Ohm R."/>
            <person name="Sun H."/>
            <person name="Tunlid A."/>
            <person name="Henrissat B."/>
            <person name="Grigoriev I.V."/>
            <person name="Hibbett D.S."/>
            <person name="Martin F."/>
        </authorList>
    </citation>
    <scope>NUCLEOTIDE SEQUENCE [LARGE SCALE GENOMIC DNA]</scope>
    <source>
        <strain evidence="3">Foug A</strain>
    </source>
</reference>
<sequence length="107" mass="12551">MEVRNRWCSHRWVWLAKQCLEWYHASYRVDRRDTLTTTPFPRKATSKTGAQPLTLSGAVPWRRASDTMPRPGVADRKPGISCTRAFNVHDRSIRLPRSQKHTNWVYS</sequence>
<evidence type="ECO:0000313" key="3">
    <source>
        <dbReference type="Proteomes" id="UP000053989"/>
    </source>
</evidence>
<reference evidence="2 3" key="1">
    <citation type="submission" date="2014-04" db="EMBL/GenBank/DDBJ databases">
        <authorList>
            <consortium name="DOE Joint Genome Institute"/>
            <person name="Kuo A."/>
            <person name="Kohler A."/>
            <person name="Nagy L.G."/>
            <person name="Floudas D."/>
            <person name="Copeland A."/>
            <person name="Barry K.W."/>
            <person name="Cichocki N."/>
            <person name="Veneault-Fourrey C."/>
            <person name="LaButti K."/>
            <person name="Lindquist E.A."/>
            <person name="Lipzen A."/>
            <person name="Lundell T."/>
            <person name="Morin E."/>
            <person name="Murat C."/>
            <person name="Sun H."/>
            <person name="Tunlid A."/>
            <person name="Henrissat B."/>
            <person name="Grigoriev I.V."/>
            <person name="Hibbett D.S."/>
            <person name="Martin F."/>
            <person name="Nordberg H.P."/>
            <person name="Cantor M.N."/>
            <person name="Hua S.X."/>
        </authorList>
    </citation>
    <scope>NUCLEOTIDE SEQUENCE [LARGE SCALE GENOMIC DNA]</scope>
    <source>
        <strain evidence="2 3">Foug A</strain>
    </source>
</reference>
<proteinExistence type="predicted"/>
<gene>
    <name evidence="2" type="ORF">SCLCIDRAFT_875414</name>
</gene>
<name>A0A0C3DZ84_9AGAM</name>
<feature type="region of interest" description="Disordered" evidence="1">
    <location>
        <begin position="59"/>
        <end position="79"/>
    </location>
</feature>
<evidence type="ECO:0000256" key="1">
    <source>
        <dbReference type="SAM" id="MobiDB-lite"/>
    </source>
</evidence>